<dbReference type="EMBL" id="VOBR01000012">
    <property type="protein sequence ID" value="TWP50588.1"/>
    <property type="molecule type" value="Genomic_DNA"/>
</dbReference>
<feature type="transmembrane region" description="Helical" evidence="1">
    <location>
        <begin position="89"/>
        <end position="110"/>
    </location>
</feature>
<keyword evidence="1" id="KW-1133">Transmembrane helix</keyword>
<keyword evidence="1" id="KW-0472">Membrane</keyword>
<accession>A0A563EST1</accession>
<reference evidence="2 3" key="1">
    <citation type="submission" date="2019-07" db="EMBL/GenBank/DDBJ databases">
        <title>Lentzea xizangensis sp. nov., isolated from Qinghai-Tibetan Plateau Soils.</title>
        <authorList>
            <person name="Huang J."/>
        </authorList>
    </citation>
    <scope>NUCLEOTIDE SEQUENCE [LARGE SCALE GENOMIC DNA]</scope>
    <source>
        <strain evidence="2 3">FXJ1.1311</strain>
    </source>
</reference>
<keyword evidence="1" id="KW-0812">Transmembrane</keyword>
<proteinExistence type="predicted"/>
<comment type="caution">
    <text evidence="2">The sequence shown here is derived from an EMBL/GenBank/DDBJ whole genome shotgun (WGS) entry which is preliminary data.</text>
</comment>
<keyword evidence="3" id="KW-1185">Reference proteome</keyword>
<dbReference type="Proteomes" id="UP000316639">
    <property type="component" value="Unassembled WGS sequence"/>
</dbReference>
<sequence>MRRLRTAAGEPPYRVIAKGVNRPHQTVHDAFAKSSYKQHNGLPPLDLAIAIATHLGGDEKEWREWWQDAATPATEPPPPPRLSWWKRRAAIVGTVAVLVTVGGAITAATLRSRGSGRRGDVLDPADSARSCNITRLG</sequence>
<evidence type="ECO:0000313" key="3">
    <source>
        <dbReference type="Proteomes" id="UP000316639"/>
    </source>
</evidence>
<dbReference type="RefSeq" id="WP_146353750.1">
    <property type="nucleotide sequence ID" value="NZ_VOBR01000012.1"/>
</dbReference>
<gene>
    <name evidence="2" type="ORF">FKR81_20700</name>
</gene>
<evidence type="ECO:0000256" key="1">
    <source>
        <dbReference type="SAM" id="Phobius"/>
    </source>
</evidence>
<dbReference type="AlphaFoldDB" id="A0A563EST1"/>
<organism evidence="2 3">
    <name type="scientific">Lentzea tibetensis</name>
    <dbReference type="NCBI Taxonomy" id="2591470"/>
    <lineage>
        <taxon>Bacteria</taxon>
        <taxon>Bacillati</taxon>
        <taxon>Actinomycetota</taxon>
        <taxon>Actinomycetes</taxon>
        <taxon>Pseudonocardiales</taxon>
        <taxon>Pseudonocardiaceae</taxon>
        <taxon>Lentzea</taxon>
    </lineage>
</organism>
<protein>
    <submittedName>
        <fullName evidence="2">Uncharacterized protein</fullName>
    </submittedName>
</protein>
<name>A0A563EST1_9PSEU</name>
<evidence type="ECO:0000313" key="2">
    <source>
        <dbReference type="EMBL" id="TWP50588.1"/>
    </source>
</evidence>